<keyword evidence="1" id="KW-1133">Transmembrane helix</keyword>
<keyword evidence="1" id="KW-0472">Membrane</keyword>
<evidence type="ECO:0000313" key="3">
    <source>
        <dbReference type="Proteomes" id="UP000826195"/>
    </source>
</evidence>
<evidence type="ECO:0000313" key="2">
    <source>
        <dbReference type="EMBL" id="KAH0562865.1"/>
    </source>
</evidence>
<sequence length="172" mass="20343">MKMQMRKCCCWSLKTGVAIFGVFQIIRFLFILGWAVIDYEYLVLNYTEYGNYTEQMYQSHLLEDPEVLYFYVPACFLMLVLSSLMIFGTLKDKYKFIMPHFYAHIFLVTCSIINQTYNIVVEFAYYKEFEYGFFLLAKGILSNVCDVYCCLMVFSRIKEIKGSKNVIYPLVL</sequence>
<dbReference type="Proteomes" id="UP000826195">
    <property type="component" value="Unassembled WGS sequence"/>
</dbReference>
<name>A0AAV7J165_COTGL</name>
<comment type="caution">
    <text evidence="2">The sequence shown here is derived from an EMBL/GenBank/DDBJ whole genome shotgun (WGS) entry which is preliminary data.</text>
</comment>
<reference evidence="2 3" key="1">
    <citation type="journal article" date="2021" name="J. Hered.">
        <title>A chromosome-level genome assembly of the parasitoid wasp, Cotesia glomerata (Hymenoptera: Braconidae).</title>
        <authorList>
            <person name="Pinto B.J."/>
            <person name="Weis J.J."/>
            <person name="Gamble T."/>
            <person name="Ode P.J."/>
            <person name="Paul R."/>
            <person name="Zaspel J.M."/>
        </authorList>
    </citation>
    <scope>NUCLEOTIDE SEQUENCE [LARGE SCALE GENOMIC DNA]</scope>
    <source>
        <strain evidence="2">CgM1</strain>
    </source>
</reference>
<accession>A0AAV7J165</accession>
<dbReference type="PANTHER" id="PTHR36694">
    <property type="entry name" value="PASIFLORA 1, ISOFORM A-RELATED"/>
    <property type="match status" value="1"/>
</dbReference>
<proteinExistence type="predicted"/>
<gene>
    <name evidence="2" type="ORF">KQX54_001290</name>
</gene>
<feature type="transmembrane region" description="Helical" evidence="1">
    <location>
        <begin position="68"/>
        <end position="90"/>
    </location>
</feature>
<protein>
    <submittedName>
        <fullName evidence="2">Uncharacterized protein</fullName>
    </submittedName>
</protein>
<keyword evidence="3" id="KW-1185">Reference proteome</keyword>
<dbReference type="EMBL" id="JAHXZJ010000006">
    <property type="protein sequence ID" value="KAH0562865.1"/>
    <property type="molecule type" value="Genomic_DNA"/>
</dbReference>
<evidence type="ECO:0000256" key="1">
    <source>
        <dbReference type="SAM" id="Phobius"/>
    </source>
</evidence>
<feature type="transmembrane region" description="Helical" evidence="1">
    <location>
        <begin position="12"/>
        <end position="37"/>
    </location>
</feature>
<organism evidence="2 3">
    <name type="scientific">Cotesia glomerata</name>
    <name type="common">Lepidopteran parasitic wasp</name>
    <name type="synonym">Apanteles glomeratus</name>
    <dbReference type="NCBI Taxonomy" id="32391"/>
    <lineage>
        <taxon>Eukaryota</taxon>
        <taxon>Metazoa</taxon>
        <taxon>Ecdysozoa</taxon>
        <taxon>Arthropoda</taxon>
        <taxon>Hexapoda</taxon>
        <taxon>Insecta</taxon>
        <taxon>Pterygota</taxon>
        <taxon>Neoptera</taxon>
        <taxon>Endopterygota</taxon>
        <taxon>Hymenoptera</taxon>
        <taxon>Apocrita</taxon>
        <taxon>Ichneumonoidea</taxon>
        <taxon>Braconidae</taxon>
        <taxon>Microgastrinae</taxon>
        <taxon>Cotesia</taxon>
    </lineage>
</organism>
<keyword evidence="1" id="KW-0812">Transmembrane</keyword>
<feature type="transmembrane region" description="Helical" evidence="1">
    <location>
        <begin position="102"/>
        <end position="125"/>
    </location>
</feature>
<feature type="transmembrane region" description="Helical" evidence="1">
    <location>
        <begin position="131"/>
        <end position="154"/>
    </location>
</feature>
<dbReference type="AlphaFoldDB" id="A0AAV7J165"/>
<dbReference type="PANTHER" id="PTHR36694:SF11">
    <property type="entry name" value="LP21121P-RELATED"/>
    <property type="match status" value="1"/>
</dbReference>